<evidence type="ECO:0000256" key="3">
    <source>
        <dbReference type="ARBA" id="ARBA00022692"/>
    </source>
</evidence>
<dbReference type="OrthoDB" id="9812886at2"/>
<protein>
    <submittedName>
        <fullName evidence="9">Putative ABC transport system permease protein</fullName>
    </submittedName>
</protein>
<evidence type="ECO:0000259" key="8">
    <source>
        <dbReference type="Pfam" id="PF02687"/>
    </source>
</evidence>
<evidence type="ECO:0000313" key="10">
    <source>
        <dbReference type="Proteomes" id="UP000190328"/>
    </source>
</evidence>
<feature type="compositionally biased region" description="Low complexity" evidence="6">
    <location>
        <begin position="413"/>
        <end position="430"/>
    </location>
</feature>
<reference evidence="10" key="1">
    <citation type="submission" date="2017-02" db="EMBL/GenBank/DDBJ databases">
        <authorList>
            <person name="Varghese N."/>
            <person name="Submissions S."/>
        </authorList>
    </citation>
    <scope>NUCLEOTIDE SEQUENCE [LARGE SCALE GENOMIC DNA]</scope>
    <source>
        <strain evidence="10">ATCC BAA-1030</strain>
    </source>
</reference>
<feature type="domain" description="ABC3 transporter permease C-terminal" evidence="8">
    <location>
        <begin position="335"/>
        <end position="408"/>
    </location>
</feature>
<keyword evidence="10" id="KW-1185">Reference proteome</keyword>
<evidence type="ECO:0000256" key="2">
    <source>
        <dbReference type="ARBA" id="ARBA00022475"/>
    </source>
</evidence>
<dbReference type="PANTHER" id="PTHR30572:SF9">
    <property type="entry name" value="ABC TRANSPORTER PERMEASE PROTEIN"/>
    <property type="match status" value="1"/>
</dbReference>
<evidence type="ECO:0000313" key="9">
    <source>
        <dbReference type="EMBL" id="SKA03516.1"/>
    </source>
</evidence>
<feature type="transmembrane region" description="Helical" evidence="7">
    <location>
        <begin position="469"/>
        <end position="493"/>
    </location>
</feature>
<evidence type="ECO:0000256" key="1">
    <source>
        <dbReference type="ARBA" id="ARBA00004651"/>
    </source>
</evidence>
<name>A0A1T4QIP7_9ENTE</name>
<feature type="transmembrane region" description="Helical" evidence="7">
    <location>
        <begin position="331"/>
        <end position="355"/>
    </location>
</feature>
<accession>A0A1T4QIP7</accession>
<keyword evidence="4 7" id="KW-1133">Transmembrane helix</keyword>
<evidence type="ECO:0000256" key="6">
    <source>
        <dbReference type="SAM" id="MobiDB-lite"/>
    </source>
</evidence>
<keyword evidence="5 7" id="KW-0472">Membrane</keyword>
<dbReference type="GO" id="GO:0022857">
    <property type="term" value="F:transmembrane transporter activity"/>
    <property type="evidence" value="ECO:0007669"/>
    <property type="project" value="TreeGrafter"/>
</dbReference>
<dbReference type="RefSeq" id="WP_078808105.1">
    <property type="nucleotide sequence ID" value="NZ_FUXI01000030.1"/>
</dbReference>
<keyword evidence="2" id="KW-1003">Cell membrane</keyword>
<evidence type="ECO:0000256" key="4">
    <source>
        <dbReference type="ARBA" id="ARBA00022989"/>
    </source>
</evidence>
<proteinExistence type="predicted"/>
<feature type="compositionally biased region" description="Gly residues" evidence="6">
    <location>
        <begin position="431"/>
        <end position="441"/>
    </location>
</feature>
<dbReference type="PANTHER" id="PTHR30572">
    <property type="entry name" value="MEMBRANE COMPONENT OF TRANSPORTER-RELATED"/>
    <property type="match status" value="1"/>
</dbReference>
<comment type="subcellular location">
    <subcellularLocation>
        <location evidence="1">Cell membrane</location>
        <topology evidence="1">Multi-pass membrane protein</topology>
    </subcellularLocation>
</comment>
<dbReference type="Pfam" id="PF02687">
    <property type="entry name" value="FtsX"/>
    <property type="match status" value="1"/>
</dbReference>
<dbReference type="InterPro" id="IPR003838">
    <property type="entry name" value="ABC3_permease_C"/>
</dbReference>
<dbReference type="GO" id="GO:0005886">
    <property type="term" value="C:plasma membrane"/>
    <property type="evidence" value="ECO:0007669"/>
    <property type="project" value="UniProtKB-SubCell"/>
</dbReference>
<dbReference type="EMBL" id="FUXI01000030">
    <property type="protein sequence ID" value="SKA03516.1"/>
    <property type="molecule type" value="Genomic_DNA"/>
</dbReference>
<organism evidence="9 10">
    <name type="scientific">Pilibacter termitis</name>
    <dbReference type="NCBI Taxonomy" id="263852"/>
    <lineage>
        <taxon>Bacteria</taxon>
        <taxon>Bacillati</taxon>
        <taxon>Bacillota</taxon>
        <taxon>Bacilli</taxon>
        <taxon>Lactobacillales</taxon>
        <taxon>Enterococcaceae</taxon>
        <taxon>Pilibacter</taxon>
    </lineage>
</organism>
<gene>
    <name evidence="9" type="ORF">SAMN02745116_02198</name>
</gene>
<keyword evidence="3 7" id="KW-0812">Transmembrane</keyword>
<evidence type="ECO:0000256" key="5">
    <source>
        <dbReference type="ARBA" id="ARBA00023136"/>
    </source>
</evidence>
<dbReference type="InterPro" id="IPR050250">
    <property type="entry name" value="Macrolide_Exporter_MacB"/>
</dbReference>
<evidence type="ECO:0000256" key="7">
    <source>
        <dbReference type="SAM" id="Phobius"/>
    </source>
</evidence>
<feature type="transmembrane region" description="Helical" evidence="7">
    <location>
        <begin position="375"/>
        <end position="401"/>
    </location>
</feature>
<feature type="region of interest" description="Disordered" evidence="6">
    <location>
        <begin position="413"/>
        <end position="445"/>
    </location>
</feature>
<feature type="compositionally biased region" description="Low complexity" evidence="6">
    <location>
        <begin position="136"/>
        <end position="147"/>
    </location>
</feature>
<sequence>MNFIKRAILYLTAKKGKTALLTLVFTAILVFVLAGLTIRQASITATENAKKEVGATVTLAADREKMMQEAQKNATASSSTTGQRVKMEMTPVSIEEAEKIAKLDGVKSYAFSASATATAESGITAITSDTEEESTTESSSQENNSPEKFGGGMPKEMGNSSQMNADFRLTGVNNQEGLSIFADGTAKITSGRGIDETDKGTNNVVIESQLATANDLKVGSSFKIKDSNAKVYEVKIVGIYETSQSVDGMAARMKSMNPANTIYTYYTLANTLKGDDTAGLDSAIYNLEDPSEMTNFVEKANKLIDTSKFSLTTNDQMYQQMLTPLNNVASFATNIVLLVAGAGVIILSLIVILSIRERKFEIGVLMSLGENKLKIIGQFFAELLIIMIVGVALSAVTGNFIGNSVGNQLLTQQNATQEEQQASNTPTTRGTGEGNRGGGMRMSGIGNPFATQKQAEQIKSMNVKMTPKVILILGAMALGIVLVAIFVASIGILRMEPKTILTSN</sequence>
<dbReference type="Proteomes" id="UP000190328">
    <property type="component" value="Unassembled WGS sequence"/>
</dbReference>
<dbReference type="AlphaFoldDB" id="A0A1T4QIP7"/>
<dbReference type="STRING" id="263852.SAMN02745116_02198"/>
<feature type="region of interest" description="Disordered" evidence="6">
    <location>
        <begin position="122"/>
        <end position="161"/>
    </location>
</feature>